<dbReference type="KEGG" id="grs:C7S20_12645"/>
<organism evidence="1 2">
    <name type="scientific">Christiangramia fulva</name>
    <dbReference type="NCBI Taxonomy" id="2126553"/>
    <lineage>
        <taxon>Bacteria</taxon>
        <taxon>Pseudomonadati</taxon>
        <taxon>Bacteroidota</taxon>
        <taxon>Flavobacteriia</taxon>
        <taxon>Flavobacteriales</taxon>
        <taxon>Flavobacteriaceae</taxon>
        <taxon>Christiangramia</taxon>
    </lineage>
</organism>
<sequence length="204" mass="25536">MFTFKEIDQRIKNYEEELKWGFNTLKNYDDEYLKPVLLENGYDKIKIEFYCFVTSSYIDLLCTYRNLKRSKTNWERTYNIKFAYLIVYETINTYYKYKGEVFKLIKKEDRERYRGFFDMLNRELAEFKEDYQYDKLMPRIRNEFSAHYDKSFIEYYSKYELLENKESTEIIRDFLYFINPLHYFTFSWLKGEIDDFLFINSWMT</sequence>
<dbReference type="RefSeq" id="WP_107012808.1">
    <property type="nucleotide sequence ID" value="NZ_CP028136.1"/>
</dbReference>
<gene>
    <name evidence="1" type="ORF">C7S20_12645</name>
</gene>
<reference evidence="2" key="1">
    <citation type="submission" date="2018-03" db="EMBL/GenBank/DDBJ databases">
        <title>Gramella fulva sp. nov., isolated from a dry surface of tidal flat.</title>
        <authorList>
            <person name="Hwang S.H."/>
            <person name="Hwang W.M."/>
            <person name="Kang K."/>
            <person name="Ahn T.-Y."/>
        </authorList>
    </citation>
    <scope>NUCLEOTIDE SEQUENCE [LARGE SCALE GENOMIC DNA]</scope>
    <source>
        <strain evidence="2">SH35</strain>
    </source>
</reference>
<dbReference type="Proteomes" id="UP000241507">
    <property type="component" value="Chromosome"/>
</dbReference>
<evidence type="ECO:0000313" key="2">
    <source>
        <dbReference type="Proteomes" id="UP000241507"/>
    </source>
</evidence>
<protein>
    <submittedName>
        <fullName evidence="1">Uncharacterized protein</fullName>
    </submittedName>
</protein>
<accession>A0A2R3Z731</accession>
<dbReference type="EMBL" id="CP028136">
    <property type="protein sequence ID" value="AVR46034.1"/>
    <property type="molecule type" value="Genomic_DNA"/>
</dbReference>
<proteinExistence type="predicted"/>
<dbReference type="OrthoDB" id="1418937at2"/>
<dbReference type="AlphaFoldDB" id="A0A2R3Z731"/>
<keyword evidence="2" id="KW-1185">Reference proteome</keyword>
<name>A0A2R3Z731_9FLAO</name>
<evidence type="ECO:0000313" key="1">
    <source>
        <dbReference type="EMBL" id="AVR46034.1"/>
    </source>
</evidence>